<sequence>MDIFLLVPVGVRLFAHRTTRHDRLEAERGEREDRAEKGRPEKGKERATRASISQSTYKQRQCGTACQRAGKGCQQDREVERGGAKAQPGQLSRMTDSIACQAIDPVGNPSKPR</sequence>
<evidence type="ECO:0000313" key="2">
    <source>
        <dbReference type="EMBL" id="GHH24337.1"/>
    </source>
</evidence>
<evidence type="ECO:0000313" key="3">
    <source>
        <dbReference type="Proteomes" id="UP000652430"/>
    </source>
</evidence>
<keyword evidence="3" id="KW-1185">Reference proteome</keyword>
<feature type="compositionally biased region" description="Polar residues" evidence="1">
    <location>
        <begin position="50"/>
        <end position="64"/>
    </location>
</feature>
<evidence type="ECO:0000256" key="1">
    <source>
        <dbReference type="SAM" id="MobiDB-lite"/>
    </source>
</evidence>
<protein>
    <submittedName>
        <fullName evidence="2">Uncharacterized protein</fullName>
    </submittedName>
</protein>
<name>A0ABQ3LTJ5_9SPHN</name>
<feature type="compositionally biased region" description="Basic and acidic residues" evidence="1">
    <location>
        <begin position="21"/>
        <end position="48"/>
    </location>
</feature>
<organism evidence="2 3">
    <name type="scientific">Sphingomonas glacialis</name>
    <dbReference type="NCBI Taxonomy" id="658225"/>
    <lineage>
        <taxon>Bacteria</taxon>
        <taxon>Pseudomonadati</taxon>
        <taxon>Pseudomonadota</taxon>
        <taxon>Alphaproteobacteria</taxon>
        <taxon>Sphingomonadales</taxon>
        <taxon>Sphingomonadaceae</taxon>
        <taxon>Sphingomonas</taxon>
    </lineage>
</organism>
<proteinExistence type="predicted"/>
<accession>A0ABQ3LTJ5</accession>
<feature type="region of interest" description="Disordered" evidence="1">
    <location>
        <begin position="19"/>
        <end position="113"/>
    </location>
</feature>
<gene>
    <name evidence="2" type="ORF">GCM10008023_36400</name>
</gene>
<feature type="compositionally biased region" description="Basic and acidic residues" evidence="1">
    <location>
        <begin position="74"/>
        <end position="83"/>
    </location>
</feature>
<dbReference type="EMBL" id="BNAQ01000006">
    <property type="protein sequence ID" value="GHH24337.1"/>
    <property type="molecule type" value="Genomic_DNA"/>
</dbReference>
<dbReference type="Proteomes" id="UP000652430">
    <property type="component" value="Unassembled WGS sequence"/>
</dbReference>
<comment type="caution">
    <text evidence="2">The sequence shown here is derived from an EMBL/GenBank/DDBJ whole genome shotgun (WGS) entry which is preliminary data.</text>
</comment>
<reference evidence="3" key="1">
    <citation type="journal article" date="2019" name="Int. J. Syst. Evol. Microbiol.">
        <title>The Global Catalogue of Microorganisms (GCM) 10K type strain sequencing project: providing services to taxonomists for standard genome sequencing and annotation.</title>
        <authorList>
            <consortium name="The Broad Institute Genomics Platform"/>
            <consortium name="The Broad Institute Genome Sequencing Center for Infectious Disease"/>
            <person name="Wu L."/>
            <person name="Ma J."/>
        </authorList>
    </citation>
    <scope>NUCLEOTIDE SEQUENCE [LARGE SCALE GENOMIC DNA]</scope>
    <source>
        <strain evidence="3">CGMCC 1.8957</strain>
    </source>
</reference>